<dbReference type="InterPro" id="IPR051344">
    <property type="entry name" value="Vgb"/>
</dbReference>
<dbReference type="AlphaFoldDB" id="A0A6J4II95"/>
<proteinExistence type="predicted"/>
<evidence type="ECO:0000256" key="2">
    <source>
        <dbReference type="SAM" id="Phobius"/>
    </source>
</evidence>
<protein>
    <recommendedName>
        <fullName evidence="4">SMP-30/Gluconolactonase/LRE-like region domain-containing protein</fullName>
    </recommendedName>
</protein>
<gene>
    <name evidence="3" type="ORF">AVDCRST_MAG77-2178</name>
</gene>
<feature type="transmembrane region" description="Helical" evidence="2">
    <location>
        <begin position="408"/>
        <end position="428"/>
    </location>
</feature>
<accession>A0A6J4II95</accession>
<dbReference type="PANTHER" id="PTHR40274">
    <property type="entry name" value="VIRGINIAMYCIN B LYASE"/>
    <property type="match status" value="1"/>
</dbReference>
<dbReference type="PANTHER" id="PTHR40274:SF4">
    <property type="entry name" value="BLL1406 PROTEIN"/>
    <property type="match status" value="1"/>
</dbReference>
<feature type="region of interest" description="Disordered" evidence="1">
    <location>
        <begin position="86"/>
        <end position="112"/>
    </location>
</feature>
<keyword evidence="2" id="KW-1133">Transmembrane helix</keyword>
<dbReference type="SUPFAM" id="SSF63829">
    <property type="entry name" value="Calcium-dependent phosphotriesterase"/>
    <property type="match status" value="1"/>
</dbReference>
<keyword evidence="2" id="KW-0472">Membrane</keyword>
<dbReference type="NCBIfam" id="NF033206">
    <property type="entry name" value="ScyE_fam"/>
    <property type="match status" value="1"/>
</dbReference>
<evidence type="ECO:0000313" key="3">
    <source>
        <dbReference type="EMBL" id="CAA9251246.1"/>
    </source>
</evidence>
<name>A0A6J4II95_9CHLR</name>
<organism evidence="3">
    <name type="scientific">uncultured Chloroflexota bacterium</name>
    <dbReference type="NCBI Taxonomy" id="166587"/>
    <lineage>
        <taxon>Bacteria</taxon>
        <taxon>Bacillati</taxon>
        <taxon>Chloroflexota</taxon>
        <taxon>environmental samples</taxon>
    </lineage>
</organism>
<keyword evidence="2" id="KW-0812">Transmembrane</keyword>
<evidence type="ECO:0008006" key="4">
    <source>
        <dbReference type="Google" id="ProtNLM"/>
    </source>
</evidence>
<feature type="transmembrane region" description="Helical" evidence="2">
    <location>
        <begin position="28"/>
        <end position="48"/>
    </location>
</feature>
<evidence type="ECO:0000256" key="1">
    <source>
        <dbReference type="SAM" id="MobiDB-lite"/>
    </source>
</evidence>
<reference evidence="3" key="1">
    <citation type="submission" date="2020-02" db="EMBL/GenBank/DDBJ databases">
        <authorList>
            <person name="Meier V. D."/>
        </authorList>
    </citation>
    <scope>NUCLEOTIDE SEQUENCE</scope>
    <source>
        <strain evidence="3">AVDCRST_MAG77</strain>
    </source>
</reference>
<dbReference type="Gene3D" id="2.120.10.30">
    <property type="entry name" value="TolB, C-terminal domain"/>
    <property type="match status" value="1"/>
</dbReference>
<dbReference type="InterPro" id="IPR011042">
    <property type="entry name" value="6-blade_b-propeller_TolB-like"/>
</dbReference>
<sequence length="434" mass="43212">MSVDRGLELVEYLKPGGVRRMRRTGTRLALAGTLALSGVMGAALPVGAQAPAGCSVFASDLAQPRFLAVGADNAVYVTEAGSGGSEQIARPAQLPPQVPAASNRGTSGRVTRIAPDGSKRVVASGLPSYASEMEVGGAGGIAVAGNSLWVAVGNPGPLTPFVQPLPADGSVHRVDIASGTVTKVVDLGEMERGSNPDGTLVDTNLYGLATAPNGTVYVADAGGNAVYSVNPANGQARVLATIGGLPSPQPNPARGGRNELDPVPTGVTVGVDGNVYVGLLSGAPFPEGAAKVVRITPAGQVSDAATGLTAVTGVAMGPDRNLYVSEIFRLDLTAQPPAMRPGRVLRVLANGTKQVVAENLNTPNGLAFDRAGNLYIATGSTTPAGQVLRCTAVAGATALPSTGGGLPVAPAAALTAAFTAALAGAALVRRRGAA</sequence>
<dbReference type="InterPro" id="IPR048031">
    <property type="entry name" value="ScyD/ScyE-like"/>
</dbReference>
<dbReference type="EMBL" id="CADCTC010000127">
    <property type="protein sequence ID" value="CAA9251246.1"/>
    <property type="molecule type" value="Genomic_DNA"/>
</dbReference>